<organism evidence="3">
    <name type="scientific">Zea mays</name>
    <name type="common">Maize</name>
    <dbReference type="NCBI Taxonomy" id="4577"/>
    <lineage>
        <taxon>Eukaryota</taxon>
        <taxon>Viridiplantae</taxon>
        <taxon>Streptophyta</taxon>
        <taxon>Embryophyta</taxon>
        <taxon>Tracheophyta</taxon>
        <taxon>Spermatophyta</taxon>
        <taxon>Magnoliopsida</taxon>
        <taxon>Liliopsida</taxon>
        <taxon>Poales</taxon>
        <taxon>Poaceae</taxon>
        <taxon>PACMAD clade</taxon>
        <taxon>Panicoideae</taxon>
        <taxon>Andropogonodae</taxon>
        <taxon>Andropogoneae</taxon>
        <taxon>Tripsacinae</taxon>
        <taxon>Zea</taxon>
    </lineage>
</organism>
<dbReference type="Pfam" id="PF23041">
    <property type="entry name" value="DUF7036"/>
    <property type="match status" value="2"/>
</dbReference>
<dbReference type="ExpressionAtlas" id="A0A3L6FYL1">
    <property type="expression patterns" value="baseline and differential"/>
</dbReference>
<dbReference type="InterPro" id="IPR055464">
    <property type="entry name" value="DUF7036"/>
</dbReference>
<dbReference type="PANTHER" id="PTHR33826">
    <property type="entry name" value="F20B24.21"/>
    <property type="match status" value="1"/>
</dbReference>
<gene>
    <name evidence="3" type="ORF">Zm00014a_010961</name>
</gene>
<proteinExistence type="predicted"/>
<protein>
    <recommendedName>
        <fullName evidence="2">DUF7036 domain-containing protein</fullName>
    </recommendedName>
</protein>
<dbReference type="Proteomes" id="UP000251960">
    <property type="component" value="Chromosome 2"/>
</dbReference>
<keyword evidence="1" id="KW-1133">Transmembrane helix</keyword>
<dbReference type="PANTHER" id="PTHR33826:SF4">
    <property type="entry name" value="F20B24.21"/>
    <property type="match status" value="1"/>
</dbReference>
<feature type="transmembrane region" description="Helical" evidence="1">
    <location>
        <begin position="39"/>
        <end position="62"/>
    </location>
</feature>
<feature type="domain" description="DUF7036" evidence="2">
    <location>
        <begin position="120"/>
        <end position="210"/>
    </location>
</feature>
<evidence type="ECO:0000259" key="2">
    <source>
        <dbReference type="Pfam" id="PF23041"/>
    </source>
</evidence>
<feature type="domain" description="DUF7036" evidence="2">
    <location>
        <begin position="243"/>
        <end position="333"/>
    </location>
</feature>
<accession>A0A3L6FYL1</accession>
<dbReference type="AlphaFoldDB" id="A0A3L6FYL1"/>
<evidence type="ECO:0000256" key="1">
    <source>
        <dbReference type="SAM" id="Phobius"/>
    </source>
</evidence>
<keyword evidence="1" id="KW-0812">Transmembrane</keyword>
<evidence type="ECO:0000313" key="3">
    <source>
        <dbReference type="EMBL" id="PWZ39959.1"/>
    </source>
</evidence>
<sequence>MGKPFDVELGGGAGGLEIAGAGGGGPWGGRVFGAIGRAVSFRCVFVLLLAAGVLIPVLFLLVPSRQQGYLSDDHDVLADSPDGKELRGQQGSCLPGHVQGEAAAGQGPVISVSAEIKVGFTLEKPVSFLTSHIDKLGNDIFEDIGVPNSKVSIVSMHPLTSKYFTHIVFGVLPYPKDASISLPALSVLRSSLIEMMLQQVNLSLTPSLFGHPSSFELLRFPGGITVIPAQSGFTWVNTDPLFNFMLNNSIYQILGNLTELKDQLKLGLNLRSYEKIYFQFRNEIGSSVEAPATIVASVLDGSSNLLPDRLRQLAKLIREPDARNLGLNHSVFGKCLNIGRPQGKKRIAELRISLQLRHLHMLSFTLEVMLDWMPGLLRMLGMRHQENLARREGSLWLQFCFKHDHESQSWAMMQTPGFVYWLM</sequence>
<reference evidence="3" key="1">
    <citation type="journal article" date="2018" name="Nat. Genet.">
        <title>Extensive intraspecific gene order and gene structural variations between Mo17 and other maize genomes.</title>
        <authorList>
            <person name="Sun S."/>
            <person name="Zhou Y."/>
            <person name="Chen J."/>
            <person name="Shi J."/>
            <person name="Zhao H."/>
            <person name="Zhao H."/>
            <person name="Song W."/>
            <person name="Zhang M."/>
            <person name="Cui Y."/>
            <person name="Dong X."/>
            <person name="Liu H."/>
            <person name="Ma X."/>
            <person name="Jiao Y."/>
            <person name="Wang B."/>
            <person name="Wei X."/>
            <person name="Stein J.C."/>
            <person name="Glaubitz J.C."/>
            <person name="Lu F."/>
            <person name="Yu G."/>
            <person name="Liang C."/>
            <person name="Fengler K."/>
            <person name="Li B."/>
            <person name="Rafalski A."/>
            <person name="Schnable P.S."/>
            <person name="Ware D.H."/>
            <person name="Buckler E.S."/>
            <person name="Lai J."/>
        </authorList>
    </citation>
    <scope>NUCLEOTIDE SEQUENCE [LARGE SCALE GENOMIC DNA]</scope>
    <source>
        <tissue evidence="3">Seedling</tissue>
    </source>
</reference>
<keyword evidence="1" id="KW-0472">Membrane</keyword>
<comment type="caution">
    <text evidence="3">The sequence shown here is derived from an EMBL/GenBank/DDBJ whole genome shotgun (WGS) entry which is preliminary data.</text>
</comment>
<name>A0A3L6FYL1_MAIZE</name>
<dbReference type="EMBL" id="NCVQ01000003">
    <property type="protein sequence ID" value="PWZ39959.1"/>
    <property type="molecule type" value="Genomic_DNA"/>
</dbReference>